<reference evidence="3" key="1">
    <citation type="submission" date="2015-09" db="EMBL/GenBank/DDBJ databases">
        <authorList>
            <consortium name="Pathogen Informatics"/>
        </authorList>
    </citation>
    <scope>NUCLEOTIDE SEQUENCE [LARGE SCALE GENOMIC DNA]</scope>
    <source>
        <strain evidence="3">Lake Konstanz</strain>
    </source>
</reference>
<dbReference type="Proteomes" id="UP000051952">
    <property type="component" value="Unassembled WGS sequence"/>
</dbReference>
<evidence type="ECO:0000313" key="2">
    <source>
        <dbReference type="EMBL" id="CUG47165.1"/>
    </source>
</evidence>
<keyword evidence="3" id="KW-1185">Reference proteome</keyword>
<feature type="compositionally biased region" description="Basic and acidic residues" evidence="1">
    <location>
        <begin position="410"/>
        <end position="443"/>
    </location>
</feature>
<protein>
    <submittedName>
        <fullName evidence="2">Uncharacterized protein</fullName>
    </submittedName>
</protein>
<dbReference type="EMBL" id="CYKH01000830">
    <property type="protein sequence ID" value="CUG47165.1"/>
    <property type="molecule type" value="Genomic_DNA"/>
</dbReference>
<feature type="compositionally biased region" description="Basic and acidic residues" evidence="1">
    <location>
        <begin position="16"/>
        <end position="28"/>
    </location>
</feature>
<evidence type="ECO:0000313" key="3">
    <source>
        <dbReference type="Proteomes" id="UP000051952"/>
    </source>
</evidence>
<feature type="region of interest" description="Disordered" evidence="1">
    <location>
        <begin position="405"/>
        <end position="449"/>
    </location>
</feature>
<evidence type="ECO:0000256" key="1">
    <source>
        <dbReference type="SAM" id="MobiDB-lite"/>
    </source>
</evidence>
<proteinExistence type="predicted"/>
<feature type="compositionally biased region" description="Basic and acidic residues" evidence="1">
    <location>
        <begin position="107"/>
        <end position="124"/>
    </location>
</feature>
<accession>A0A0S4IXU8</accession>
<feature type="region of interest" description="Disordered" evidence="1">
    <location>
        <begin position="1"/>
        <end position="35"/>
    </location>
</feature>
<dbReference type="AlphaFoldDB" id="A0A0S4IXU8"/>
<feature type="region of interest" description="Disordered" evidence="1">
    <location>
        <begin position="100"/>
        <end position="135"/>
    </location>
</feature>
<name>A0A0S4IXU8_BODSA</name>
<gene>
    <name evidence="2" type="ORF">BSAL_79890c</name>
</gene>
<organism evidence="2 3">
    <name type="scientific">Bodo saltans</name>
    <name type="common">Flagellated protozoan</name>
    <dbReference type="NCBI Taxonomy" id="75058"/>
    <lineage>
        <taxon>Eukaryota</taxon>
        <taxon>Discoba</taxon>
        <taxon>Euglenozoa</taxon>
        <taxon>Kinetoplastea</taxon>
        <taxon>Metakinetoplastina</taxon>
        <taxon>Eubodonida</taxon>
        <taxon>Bodonidae</taxon>
        <taxon>Bodo</taxon>
    </lineage>
</organism>
<dbReference type="VEuPathDB" id="TriTrypDB:BSAL_79890c"/>
<sequence length="488" mass="56511">MHSPHSDGHMPLIIHSPKDKMPRRRQEPLVDPSEMTKDQMITELSKNKVPFQKTSNKPVLLAQINELRNSAIAQRTLHNSIPTTHTPGHPQHPIIVGTPTLGSLTNEHQRRQPSEEQEDARRVESPTTRLFPSLRHTDTNDATVDRFQPERHTPREIERMYERGIIDDNQRDSMRADALTKLPETHYRKPAEITLCQTKQHERHDATTKLLNNIELMHAEGKITSQQRNDLTWTVLQRSTETLGAVPNRPTPMVPQSTVVSTESGERKRNFIAYRYLHVGPYEQPWPSPALISFARDFPTTPTFNADIEYSTHYRQLSKHFGHFFVFINGTDLTPPQNPAFLHEYRTFLGHLVTLQYMAADMHTKDKKLGGIARSFTCDLLQLDTDLASIQKQDGDDLLSTATRQILQKSNRDNRDNRDRRGNREHRDNRDTREHRDDRDRDTQKRRRDSTSLFCPYCHDRGFPAAAVTHNETECYHKNKQRRPGPTP</sequence>